<sequence>MHFGCAFTTFLYLASIAVVESLVCPYQWSFFKGNCWFVSLDAANWSEADWQCSNRYGASLATVQSLTDDRLIAHLVLKDEVDKAEEHNHLFNKFFFDALGSRLEDCFKKEENVVLLNSSLMSPANISSASNCMEECLRSQPNYGFFCKSILWVADSLECVLNEQAYESNSTFPNLPKTDTASHKIVYYSNKCTELMEHHYLKDAVKKPKDDKRRKEIAGVRSCFTKHRHSSLVGFADQVVVNITERECLDHCFRCTTCLTGSDQSCKSATYYPAQSQCILAAASKKANLEFFDQSEVLADFFERRRDCQPGSCEDQEIGLIFAIDGSNKMGRLGFEESMKLIYNILEGVQEITEFWWMCVIQLGTEGPAVIEIPLKEYFSLEEARKALKTLTWRGATTKSRLGESLVDSLEVVRQVLESSQLNSVWMLVLTNGWIDEDSDDIQVFVQARKQENFNVISISPISPEEPNYPILQQIASSTDHLIHWQRDKHQLLDQLNHLLCTHSKPIFSSLKEDMILQANAKSLFHSPKQHASDIVQSKMHEQLDQAYKIPKNGSIYWLGLRRNDLGQMEWKDGSVKQEFDQQILDILEAGKDEGDCIGWSSRHWAQRDCGKRHKFVCRITPRMNINQKLESMFDGQLSNKSNESQITASQENIDRTNKLVPL</sequence>
<dbReference type="GO" id="GO:0038023">
    <property type="term" value="F:signaling receptor activity"/>
    <property type="evidence" value="ECO:0007669"/>
    <property type="project" value="TreeGrafter"/>
</dbReference>
<protein>
    <submittedName>
        <fullName evidence="8">C-type lectin domain-containing protein</fullName>
    </submittedName>
</protein>
<dbReference type="InterPro" id="IPR002035">
    <property type="entry name" value="VWF_A"/>
</dbReference>
<dbReference type="PANTHER" id="PTHR46784:SF1">
    <property type="entry name" value="KILLER CELL LECTIN-LIKE RECEPTOR SUBFAMILY B MEMBER 1"/>
    <property type="match status" value="1"/>
</dbReference>
<feature type="chain" id="PRO_5037851048" evidence="3">
    <location>
        <begin position="22"/>
        <end position="663"/>
    </location>
</feature>
<dbReference type="SUPFAM" id="SSF53300">
    <property type="entry name" value="vWA-like"/>
    <property type="match status" value="1"/>
</dbReference>
<dbReference type="Gene3D" id="3.10.100.10">
    <property type="entry name" value="Mannose-Binding Protein A, subunit A"/>
    <property type="match status" value="2"/>
</dbReference>
<keyword evidence="2" id="KW-1015">Disulfide bond</keyword>
<dbReference type="InterPro" id="IPR016187">
    <property type="entry name" value="CTDL_fold"/>
</dbReference>
<dbReference type="Gene3D" id="3.40.50.410">
    <property type="entry name" value="von Willebrand factor, type A domain"/>
    <property type="match status" value="1"/>
</dbReference>
<evidence type="ECO:0000313" key="8">
    <source>
        <dbReference type="WBParaSite" id="jg9973"/>
    </source>
</evidence>
<evidence type="ECO:0000256" key="3">
    <source>
        <dbReference type="SAM" id="SignalP"/>
    </source>
</evidence>
<dbReference type="SUPFAM" id="SSF57414">
    <property type="entry name" value="Hairpin loop containing domain-like"/>
    <property type="match status" value="2"/>
</dbReference>
<keyword evidence="1" id="KW-0472">Membrane</keyword>
<dbReference type="GO" id="GO:0005886">
    <property type="term" value="C:plasma membrane"/>
    <property type="evidence" value="ECO:0007669"/>
    <property type="project" value="TreeGrafter"/>
</dbReference>
<dbReference type="PANTHER" id="PTHR46784">
    <property type="entry name" value="KILLER CELL LECTIN-LIKE RECEPTOR SUBFAMILY B MEMBER 1"/>
    <property type="match status" value="1"/>
</dbReference>
<dbReference type="PROSITE" id="PS50948">
    <property type="entry name" value="PAN"/>
    <property type="match status" value="2"/>
</dbReference>
<dbReference type="Pfam" id="PF00092">
    <property type="entry name" value="VWA"/>
    <property type="match status" value="1"/>
</dbReference>
<feature type="domain" description="Apple" evidence="6">
    <location>
        <begin position="106"/>
        <end position="192"/>
    </location>
</feature>
<reference evidence="8" key="1">
    <citation type="submission" date="2022-11" db="UniProtKB">
        <authorList>
            <consortium name="WormBaseParasite"/>
        </authorList>
    </citation>
    <scope>IDENTIFICATION</scope>
</reference>
<dbReference type="SMART" id="SM00473">
    <property type="entry name" value="PAN_AP"/>
    <property type="match status" value="2"/>
</dbReference>
<dbReference type="CDD" id="cd00037">
    <property type="entry name" value="CLECT"/>
    <property type="match status" value="1"/>
</dbReference>
<name>A0A915EX63_9BILA</name>
<evidence type="ECO:0000256" key="1">
    <source>
        <dbReference type="ARBA" id="ARBA00022989"/>
    </source>
</evidence>
<dbReference type="Pfam" id="PF00059">
    <property type="entry name" value="Lectin_C"/>
    <property type="match status" value="1"/>
</dbReference>
<dbReference type="InterPro" id="IPR016186">
    <property type="entry name" value="C-type_lectin-like/link_sf"/>
</dbReference>
<dbReference type="Pfam" id="PF00024">
    <property type="entry name" value="PAN_1"/>
    <property type="match status" value="2"/>
</dbReference>
<dbReference type="InterPro" id="IPR001304">
    <property type="entry name" value="C-type_lectin-like"/>
</dbReference>
<evidence type="ECO:0000259" key="4">
    <source>
        <dbReference type="PROSITE" id="PS50041"/>
    </source>
</evidence>
<dbReference type="Proteomes" id="UP000887574">
    <property type="component" value="Unplaced"/>
</dbReference>
<dbReference type="AlphaFoldDB" id="A0A915EX63"/>
<feature type="domain" description="C-type lectin" evidence="4">
    <location>
        <begin position="536"/>
        <end position="619"/>
    </location>
</feature>
<feature type="domain" description="Apple" evidence="6">
    <location>
        <begin position="223"/>
        <end position="308"/>
    </location>
</feature>
<accession>A0A915EX63</accession>
<dbReference type="SUPFAM" id="SSF56436">
    <property type="entry name" value="C-type lectin-like"/>
    <property type="match status" value="2"/>
</dbReference>
<evidence type="ECO:0000256" key="2">
    <source>
        <dbReference type="ARBA" id="ARBA00023157"/>
    </source>
</evidence>
<keyword evidence="1" id="KW-0812">Transmembrane</keyword>
<dbReference type="GO" id="GO:0009986">
    <property type="term" value="C:cell surface"/>
    <property type="evidence" value="ECO:0007669"/>
    <property type="project" value="TreeGrafter"/>
</dbReference>
<organism evidence="7 8">
    <name type="scientific">Ditylenchus dipsaci</name>
    <dbReference type="NCBI Taxonomy" id="166011"/>
    <lineage>
        <taxon>Eukaryota</taxon>
        <taxon>Metazoa</taxon>
        <taxon>Ecdysozoa</taxon>
        <taxon>Nematoda</taxon>
        <taxon>Chromadorea</taxon>
        <taxon>Rhabditida</taxon>
        <taxon>Tylenchina</taxon>
        <taxon>Tylenchomorpha</taxon>
        <taxon>Sphaerularioidea</taxon>
        <taxon>Anguinidae</taxon>
        <taxon>Anguininae</taxon>
        <taxon>Ditylenchus</taxon>
    </lineage>
</organism>
<dbReference type="CDD" id="cd01099">
    <property type="entry name" value="PAN_AP_HGF"/>
    <property type="match status" value="1"/>
</dbReference>
<evidence type="ECO:0000259" key="5">
    <source>
        <dbReference type="PROSITE" id="PS50234"/>
    </source>
</evidence>
<dbReference type="Gene3D" id="3.50.4.10">
    <property type="entry name" value="Hepatocyte Growth Factor"/>
    <property type="match status" value="1"/>
</dbReference>
<dbReference type="WBParaSite" id="jg9973">
    <property type="protein sequence ID" value="jg9973"/>
    <property type="gene ID" value="jg9973"/>
</dbReference>
<feature type="domain" description="VWFA" evidence="5">
    <location>
        <begin position="319"/>
        <end position="500"/>
    </location>
</feature>
<keyword evidence="7" id="KW-1185">Reference proteome</keyword>
<proteinExistence type="predicted"/>
<dbReference type="PROSITE" id="PS50041">
    <property type="entry name" value="C_TYPE_LECTIN_2"/>
    <property type="match status" value="1"/>
</dbReference>
<dbReference type="InterPro" id="IPR051527">
    <property type="entry name" value="KLR_subfamily_B"/>
</dbReference>
<feature type="signal peptide" evidence="3">
    <location>
        <begin position="1"/>
        <end position="21"/>
    </location>
</feature>
<dbReference type="PROSITE" id="PS50234">
    <property type="entry name" value="VWFA"/>
    <property type="match status" value="1"/>
</dbReference>
<keyword evidence="3" id="KW-0732">Signal</keyword>
<dbReference type="SMART" id="SM00327">
    <property type="entry name" value="VWA"/>
    <property type="match status" value="1"/>
</dbReference>
<keyword evidence="1" id="KW-1133">Transmembrane helix</keyword>
<evidence type="ECO:0000259" key="6">
    <source>
        <dbReference type="PROSITE" id="PS50948"/>
    </source>
</evidence>
<dbReference type="InterPro" id="IPR036465">
    <property type="entry name" value="vWFA_dom_sf"/>
</dbReference>
<evidence type="ECO:0000313" key="7">
    <source>
        <dbReference type="Proteomes" id="UP000887574"/>
    </source>
</evidence>
<dbReference type="InterPro" id="IPR003609">
    <property type="entry name" value="Pan_app"/>
</dbReference>